<sequence length="364" mass="43094">MSTKFEYWDKLFKENNLQEFKKENPESIKWLKIKAISRKELLSDFINFIGIKTNIKGNKGNSLFKLIYESAFSDDKINQFLKDKHLEKIGKLPVDDVKNELYKLETYRWGGDQTNSLDKFIVKYYVKEFYKFEELESKLKTSILYTVSGYLYNSWYNQWSSYLIENLFCEHDSVIPASGKIKNVDFFINNTPVDLKVTYMPSEKIKEQWKRIYKDTTSEISFLKSKANELNITFDKKSNETSIRGVILSQMNDIAKSDTRAQQALSDYQDKIRDIFKNIKKDKKGLIKWLYENQGEMRFGAENRLFVVLYDNKNYAESWKLKRNITLLSPAINSFINNFKLIPIEFKFKGKNYKTNSNIIFISN</sequence>
<name>A0A1Y5NER2_9BACT</name>
<proteinExistence type="predicted"/>
<gene>
    <name evidence="1" type="ORF">B9N60_00080</name>
</gene>
<comment type="caution">
    <text evidence="1">The sequence shown here is derived from an EMBL/GenBank/DDBJ whole genome shotgun (WGS) entry which is preliminary data.</text>
</comment>
<dbReference type="RefSeq" id="WP_087580828.1">
    <property type="nucleotide sequence ID" value="NZ_NDYQ01000001.1"/>
</dbReference>
<dbReference type="EMBL" id="NDYQ01000001">
    <property type="protein sequence ID" value="OUT19356.1"/>
    <property type="molecule type" value="Genomic_DNA"/>
</dbReference>
<dbReference type="REBASE" id="207877">
    <property type="entry name" value="Cco12799ORF85P"/>
</dbReference>
<reference evidence="1 2" key="1">
    <citation type="submission" date="2017-04" db="EMBL/GenBank/DDBJ databases">
        <title>Complete genome of Campylobacter concisus ATCC 33237T and draft genomes for an additional eight well characterized C. concisus strains.</title>
        <authorList>
            <person name="Cornelius A.J."/>
            <person name="Miller W.G."/>
            <person name="Lastovica A.J."/>
            <person name="On S.L."/>
            <person name="French N.P."/>
            <person name="Vandenberg O."/>
            <person name="Biggs P.J."/>
        </authorList>
    </citation>
    <scope>NUCLEOTIDE SEQUENCE [LARGE SCALE GENOMIC DNA]</scope>
    <source>
        <strain evidence="1 2">Lasto127.99</strain>
    </source>
</reference>
<organism evidence="1 2">
    <name type="scientific">Campylobacter concisus</name>
    <dbReference type="NCBI Taxonomy" id="199"/>
    <lineage>
        <taxon>Bacteria</taxon>
        <taxon>Pseudomonadati</taxon>
        <taxon>Campylobacterota</taxon>
        <taxon>Epsilonproteobacteria</taxon>
        <taxon>Campylobacterales</taxon>
        <taxon>Campylobacteraceae</taxon>
        <taxon>Campylobacter</taxon>
    </lineage>
</organism>
<evidence type="ECO:0000313" key="1">
    <source>
        <dbReference type="EMBL" id="OUT19356.1"/>
    </source>
</evidence>
<evidence type="ECO:0000313" key="2">
    <source>
        <dbReference type="Proteomes" id="UP000195893"/>
    </source>
</evidence>
<dbReference type="AlphaFoldDB" id="A0A1Y5NER2"/>
<protein>
    <submittedName>
        <fullName evidence="1">Uncharacterized protein</fullName>
    </submittedName>
</protein>
<dbReference type="Proteomes" id="UP000195893">
    <property type="component" value="Unassembled WGS sequence"/>
</dbReference>
<accession>A0A1Y5NER2</accession>